<dbReference type="GO" id="GO:0005576">
    <property type="term" value="C:extracellular region"/>
    <property type="evidence" value="ECO:0007669"/>
    <property type="project" value="InterPro"/>
</dbReference>
<evidence type="ECO:0000259" key="5">
    <source>
        <dbReference type="SMART" id="SM00495"/>
    </source>
</evidence>
<evidence type="ECO:0000256" key="3">
    <source>
        <dbReference type="ARBA" id="ARBA00023157"/>
    </source>
</evidence>
<dbReference type="SMART" id="SM00495">
    <property type="entry name" value="ChtBD3"/>
    <property type="match status" value="2"/>
</dbReference>
<dbReference type="Pfam" id="PF00182">
    <property type="entry name" value="Glyco_hydro_19"/>
    <property type="match status" value="1"/>
</dbReference>
<organism evidence="6">
    <name type="scientific">invertebrate metagenome</name>
    <dbReference type="NCBI Taxonomy" id="1711999"/>
    <lineage>
        <taxon>unclassified sequences</taxon>
        <taxon>metagenomes</taxon>
        <taxon>organismal metagenomes</taxon>
    </lineage>
</organism>
<dbReference type="GO" id="GO:0030246">
    <property type="term" value="F:carbohydrate binding"/>
    <property type="evidence" value="ECO:0007669"/>
    <property type="project" value="InterPro"/>
</dbReference>
<comment type="caution">
    <text evidence="6">The sequence shown here is derived from an EMBL/GenBank/DDBJ whole genome shotgun (WGS) entry which is preliminary data.</text>
</comment>
<feature type="domain" description="Chitin-binding type-3" evidence="5">
    <location>
        <begin position="108"/>
        <end position="159"/>
    </location>
</feature>
<evidence type="ECO:0000313" key="6">
    <source>
        <dbReference type="EMBL" id="PJE80067.1"/>
    </source>
</evidence>
<keyword evidence="2" id="KW-0611">Plant defense</keyword>
<name>A0A2H9TA42_9ZZZZ</name>
<dbReference type="InterPro" id="IPR003610">
    <property type="entry name" value="CBM5/12"/>
</dbReference>
<dbReference type="InterPro" id="IPR036573">
    <property type="entry name" value="CBM_sf_5/12"/>
</dbReference>
<dbReference type="GO" id="GO:0006952">
    <property type="term" value="P:defense response"/>
    <property type="evidence" value="ECO:0007669"/>
    <property type="project" value="UniProtKB-KW"/>
</dbReference>
<gene>
    <name evidence="6" type="primary">cpbD</name>
    <name evidence="6" type="ORF">CI610_00966</name>
</gene>
<feature type="compositionally biased region" description="Polar residues" evidence="4">
    <location>
        <begin position="171"/>
        <end position="182"/>
    </location>
</feature>
<feature type="compositionally biased region" description="Low complexity" evidence="4">
    <location>
        <begin position="83"/>
        <end position="105"/>
    </location>
</feature>
<dbReference type="CDD" id="cd12215">
    <property type="entry name" value="ChiC_BD"/>
    <property type="match status" value="1"/>
</dbReference>
<dbReference type="AlphaFoldDB" id="A0A2H9TA42"/>
<keyword evidence="1" id="KW-0378">Hydrolase</keyword>
<evidence type="ECO:0000256" key="2">
    <source>
        <dbReference type="ARBA" id="ARBA00022821"/>
    </source>
</evidence>
<dbReference type="InterPro" id="IPR000726">
    <property type="entry name" value="Glyco_hydro_19_cat"/>
</dbReference>
<dbReference type="SUPFAM" id="SSF51055">
    <property type="entry name" value="Carbohydrate binding domain"/>
    <property type="match status" value="1"/>
</dbReference>
<protein>
    <submittedName>
        <fullName evidence="6">Chitin-binding protein CbpD</fullName>
    </submittedName>
</protein>
<dbReference type="PANTHER" id="PTHR22595">
    <property type="entry name" value="CHITINASE-RELATED"/>
    <property type="match status" value="1"/>
</dbReference>
<sequence>MVQRKIRQAIGGLLLSSFLWADTPYDIKKSYPSGSQVIQNGYLYEAKWWANPGQSPAGNYQHDWETPWKMLKKAASRPEAEKPPATAIPASLPPSSSSPSIPDSDNAYPDYAVGTPYKGGDIVRNKGKLYQCKPGITAAWCGGAAWAYAPGTGTAWSQAWSLLTEKERPSSLPSVSTTINQATSRSGSNNPTPTSSHPIPPTNSINRSAQTMDQREEELTGFSRMQKIKASIATLDNNLVNAIYPGAHTNPENVRRVEGIISSSSWDYLFPKRTSEYTYRHFLQAIGKFPAFCAIYKDGRDSDRICRRSLSTLFSHFTQETGGYNKQDNVPLWRQGLVHVREMGWSEDMKGGYNSECNPTVWQGQTWPCGTFPDGEFKSYFGRGAKQLSYNYNYGPFSDAVFGTPRTLLDNPEKVADTWLNIASAIFFFIYPQPPKPSMLHVIDGTWKPNNRDRSNGLTPGFGVTTQIINGGMECGGPTEMAQSQNRIDYYQNFALFLGVDIPHSEKLGCANMKQFDSEGAGAVNIYWEKDWSWSGETPDGKSYACKLVSYQTPYSALKKGDFTRCAQHHFPNIVITQ</sequence>
<feature type="compositionally biased region" description="Low complexity" evidence="4">
    <location>
        <begin position="183"/>
        <end position="206"/>
    </location>
</feature>
<dbReference type="Gene3D" id="3.30.20.10">
    <property type="entry name" value="Endochitinase, domain 2"/>
    <property type="match status" value="1"/>
</dbReference>
<dbReference type="SUPFAM" id="SSF53955">
    <property type="entry name" value="Lysozyme-like"/>
    <property type="match status" value="1"/>
</dbReference>
<dbReference type="CDD" id="cd00325">
    <property type="entry name" value="chitinase_GH19"/>
    <property type="match status" value="1"/>
</dbReference>
<keyword evidence="3" id="KW-1015">Disulfide bond</keyword>
<dbReference type="Gene3D" id="1.10.530.10">
    <property type="match status" value="1"/>
</dbReference>
<dbReference type="PANTHER" id="PTHR22595:SF79">
    <property type="entry name" value="CHITINASE 12"/>
    <property type="match status" value="1"/>
</dbReference>
<dbReference type="FunFam" id="3.30.20.10:FF:000003">
    <property type="entry name" value="Chitinase"/>
    <property type="match status" value="1"/>
</dbReference>
<feature type="region of interest" description="Disordered" evidence="4">
    <location>
        <begin position="167"/>
        <end position="215"/>
    </location>
</feature>
<dbReference type="GO" id="GO:0005975">
    <property type="term" value="P:carbohydrate metabolic process"/>
    <property type="evidence" value="ECO:0007669"/>
    <property type="project" value="InterPro"/>
</dbReference>
<evidence type="ECO:0000256" key="1">
    <source>
        <dbReference type="ARBA" id="ARBA00022801"/>
    </source>
</evidence>
<dbReference type="GO" id="GO:0016998">
    <property type="term" value="P:cell wall macromolecule catabolic process"/>
    <property type="evidence" value="ECO:0007669"/>
    <property type="project" value="InterPro"/>
</dbReference>
<feature type="domain" description="Chitin-binding type-3" evidence="5">
    <location>
        <begin position="22"/>
        <end position="71"/>
    </location>
</feature>
<evidence type="ECO:0000256" key="4">
    <source>
        <dbReference type="SAM" id="MobiDB-lite"/>
    </source>
</evidence>
<proteinExistence type="predicted"/>
<dbReference type="InterPro" id="IPR023346">
    <property type="entry name" value="Lysozyme-like_dom_sf"/>
</dbReference>
<dbReference type="Gene3D" id="2.10.10.90">
    <property type="match status" value="1"/>
</dbReference>
<dbReference type="GO" id="GO:0004568">
    <property type="term" value="F:chitinase activity"/>
    <property type="evidence" value="ECO:0007669"/>
    <property type="project" value="InterPro"/>
</dbReference>
<accession>A0A2H9TA42</accession>
<reference evidence="6" key="1">
    <citation type="journal article" date="2017" name="Appl. Environ. Microbiol.">
        <title>Molecular characterization of an Endozoicomonas-like organism causing infection in king scallop Pecten maximus L.</title>
        <authorList>
            <person name="Cano I."/>
            <person name="van Aerle R."/>
            <person name="Ross S."/>
            <person name="Verner-Jeffreys D.W."/>
            <person name="Paley R.K."/>
            <person name="Rimmer G."/>
            <person name="Ryder D."/>
            <person name="Hooper P."/>
            <person name="Stone D."/>
            <person name="Feist S.W."/>
        </authorList>
    </citation>
    <scope>NUCLEOTIDE SEQUENCE</scope>
</reference>
<dbReference type="GO" id="GO:0006032">
    <property type="term" value="P:chitin catabolic process"/>
    <property type="evidence" value="ECO:0007669"/>
    <property type="project" value="InterPro"/>
</dbReference>
<feature type="region of interest" description="Disordered" evidence="4">
    <location>
        <begin position="72"/>
        <end position="107"/>
    </location>
</feature>
<dbReference type="EMBL" id="NSIT01000034">
    <property type="protein sequence ID" value="PJE80067.1"/>
    <property type="molecule type" value="Genomic_DNA"/>
</dbReference>